<gene>
    <name evidence="2" type="ORF">MM415A00890_0014</name>
    <name evidence="1" type="ORF">TM448A02173_0009</name>
</gene>
<dbReference type="EMBL" id="MT144268">
    <property type="protein sequence ID" value="QJA51503.1"/>
    <property type="molecule type" value="Genomic_DNA"/>
</dbReference>
<dbReference type="AlphaFoldDB" id="A0A6H1ZU98"/>
<protein>
    <submittedName>
        <fullName evidence="1">Uncharacterized protein</fullName>
    </submittedName>
</protein>
<name>A0A6H1ZU98_9ZZZZ</name>
<dbReference type="EMBL" id="MT142380">
    <property type="protein sequence ID" value="QJA79416.1"/>
    <property type="molecule type" value="Genomic_DNA"/>
</dbReference>
<proteinExistence type="predicted"/>
<organism evidence="1">
    <name type="scientific">viral metagenome</name>
    <dbReference type="NCBI Taxonomy" id="1070528"/>
    <lineage>
        <taxon>unclassified sequences</taxon>
        <taxon>metagenomes</taxon>
        <taxon>organismal metagenomes</taxon>
    </lineage>
</organism>
<evidence type="ECO:0000313" key="1">
    <source>
        <dbReference type="EMBL" id="QJA51503.1"/>
    </source>
</evidence>
<accession>A0A6H1ZU98</accession>
<reference evidence="1" key="1">
    <citation type="submission" date="2020-03" db="EMBL/GenBank/DDBJ databases">
        <title>The deep terrestrial virosphere.</title>
        <authorList>
            <person name="Holmfeldt K."/>
            <person name="Nilsson E."/>
            <person name="Simone D."/>
            <person name="Lopez-Fernandez M."/>
            <person name="Wu X."/>
            <person name="de Brujin I."/>
            <person name="Lundin D."/>
            <person name="Andersson A."/>
            <person name="Bertilsson S."/>
            <person name="Dopson M."/>
        </authorList>
    </citation>
    <scope>NUCLEOTIDE SEQUENCE</scope>
    <source>
        <strain evidence="2">MM415A00890</strain>
        <strain evidence="1">TM448A02173</strain>
    </source>
</reference>
<sequence>MSEIEIWTAAYRVQGGRCFKCASPMLFVMSYKSAGSFRLVCKNCYKEPGMPPLVDEVRYMSNAWKEYDERLRRIQRNNKHGC</sequence>
<evidence type="ECO:0000313" key="2">
    <source>
        <dbReference type="EMBL" id="QJA79416.1"/>
    </source>
</evidence>